<dbReference type="Proteomes" id="UP001151516">
    <property type="component" value="Unassembled WGS sequence"/>
</dbReference>
<name>A0A9W8G9I2_9FUNG</name>
<reference evidence="1" key="1">
    <citation type="submission" date="2022-07" db="EMBL/GenBank/DDBJ databases">
        <title>Phylogenomic reconstructions and comparative analyses of Kickxellomycotina fungi.</title>
        <authorList>
            <person name="Reynolds N.K."/>
            <person name="Stajich J.E."/>
            <person name="Barry K."/>
            <person name="Grigoriev I.V."/>
            <person name="Crous P."/>
            <person name="Smith M.E."/>
        </authorList>
    </citation>
    <scope>NUCLEOTIDE SEQUENCE</scope>
    <source>
        <strain evidence="1">CBS 109367</strain>
    </source>
</reference>
<dbReference type="EMBL" id="JANBTX010000325">
    <property type="protein sequence ID" value="KAJ2683079.1"/>
    <property type="molecule type" value="Genomic_DNA"/>
</dbReference>
<feature type="non-terminal residue" evidence="1">
    <location>
        <position position="103"/>
    </location>
</feature>
<proteinExistence type="predicted"/>
<protein>
    <submittedName>
        <fullName evidence="1">Uncharacterized protein</fullName>
    </submittedName>
</protein>
<dbReference type="OrthoDB" id="3340343at2759"/>
<evidence type="ECO:0000313" key="2">
    <source>
        <dbReference type="Proteomes" id="UP001151516"/>
    </source>
</evidence>
<accession>A0A9W8G9I2</accession>
<organism evidence="1 2">
    <name type="scientific">Coemansia spiralis</name>
    <dbReference type="NCBI Taxonomy" id="417178"/>
    <lineage>
        <taxon>Eukaryota</taxon>
        <taxon>Fungi</taxon>
        <taxon>Fungi incertae sedis</taxon>
        <taxon>Zoopagomycota</taxon>
        <taxon>Kickxellomycotina</taxon>
        <taxon>Kickxellomycetes</taxon>
        <taxon>Kickxellales</taxon>
        <taxon>Kickxellaceae</taxon>
        <taxon>Coemansia</taxon>
    </lineage>
</organism>
<sequence>MTMSGDHFDIKGRGTAAICRNCSDIGIDNVLYTPDSAMNLLPVSRLTESALDVLFRKGKAYIYKDGSTHNGLFPFTADSLGDSAALASVPKLVDILDLVSAPA</sequence>
<dbReference type="AlphaFoldDB" id="A0A9W8G9I2"/>
<gene>
    <name evidence="1" type="ORF">IWW39_005698</name>
</gene>
<evidence type="ECO:0000313" key="1">
    <source>
        <dbReference type="EMBL" id="KAJ2683079.1"/>
    </source>
</evidence>
<comment type="caution">
    <text evidence="1">The sequence shown here is derived from an EMBL/GenBank/DDBJ whole genome shotgun (WGS) entry which is preliminary data.</text>
</comment>
<keyword evidence="2" id="KW-1185">Reference proteome</keyword>